<dbReference type="Pfam" id="PF05521">
    <property type="entry name" value="Phage_HCP"/>
    <property type="match status" value="1"/>
</dbReference>
<evidence type="ECO:0000313" key="2">
    <source>
        <dbReference type="EMBL" id="UGX98236.1"/>
    </source>
</evidence>
<evidence type="ECO:0000313" key="1">
    <source>
        <dbReference type="EMBL" id="NYY94942.1"/>
    </source>
</evidence>
<evidence type="ECO:0000313" key="3">
    <source>
        <dbReference type="Proteomes" id="UP000564836"/>
    </source>
</evidence>
<dbReference type="InterPro" id="IPR008767">
    <property type="entry name" value="Phage_SPP1_head-tail_adaptor"/>
</dbReference>
<dbReference type="Proteomes" id="UP000564836">
    <property type="component" value="Chromosome"/>
</dbReference>
<proteinExistence type="predicted"/>
<accession>A0A7Z0QLK9</accession>
<dbReference type="Gene3D" id="2.40.10.270">
    <property type="entry name" value="Bacteriophage SPP1 head-tail adaptor protein"/>
    <property type="match status" value="1"/>
</dbReference>
<dbReference type="AlphaFoldDB" id="A0A7Z0QLK9"/>
<reference evidence="2 3" key="3">
    <citation type="journal article" date="2022" name="Int. J. Syst. Evol. Microbiol.">
        <title>Strains of Bradyrhizobium barranii sp. nov. associated with legumes native to Canada are symbionts of soybeans and belong to different subspecies (subsp. barranii subsp. nov. and subsp. apii subsp. nov.) and symbiovars (sv. glycinearum and sv. septentrionale).</title>
        <authorList>
            <person name="Bromfield E.S.P."/>
            <person name="Cloutier S."/>
            <person name="Wasai-Hara S."/>
            <person name="Minamisawa K."/>
        </authorList>
    </citation>
    <scope>NUCLEOTIDE SEQUENCE [LARGE SCALE GENOMIC DNA]</scope>
    <source>
        <strain evidence="2 3">323S2</strain>
    </source>
</reference>
<name>A0A7Z0QLK9_9BRAD</name>
<organism evidence="1">
    <name type="scientific">Bradyrhizobium barranii subsp. barranii</name>
    <dbReference type="NCBI Taxonomy" id="2823807"/>
    <lineage>
        <taxon>Bacteria</taxon>
        <taxon>Pseudomonadati</taxon>
        <taxon>Pseudomonadota</taxon>
        <taxon>Alphaproteobacteria</taxon>
        <taxon>Hyphomicrobiales</taxon>
        <taxon>Nitrobacteraceae</taxon>
        <taxon>Bradyrhizobium</taxon>
        <taxon>Bradyrhizobium barranii</taxon>
    </lineage>
</organism>
<protein>
    <submittedName>
        <fullName evidence="1">Head-tail adaptor protein</fullName>
    </submittedName>
</protein>
<dbReference type="EMBL" id="JACBFH010000001">
    <property type="protein sequence ID" value="NYY94942.1"/>
    <property type="molecule type" value="Genomic_DNA"/>
</dbReference>
<dbReference type="InterPro" id="IPR038666">
    <property type="entry name" value="SSP1_head-tail_sf"/>
</dbReference>
<reference evidence="2 3" key="1">
    <citation type="journal article" date="2017" name="Syst. Appl. Microbiol.">
        <title>Soybeans inoculated with root zone soils of Canadian native legumes harbour diverse and novel Bradyrhizobium spp. that possess agricultural potential.</title>
        <authorList>
            <person name="Bromfield E.S.P."/>
            <person name="Cloutier S."/>
            <person name="Tambong J.T."/>
            <person name="Tran Thi T.V."/>
        </authorList>
    </citation>
    <scope>NUCLEOTIDE SEQUENCE [LARGE SCALE GENOMIC DNA]</scope>
    <source>
        <strain evidence="2 3">323S2</strain>
    </source>
</reference>
<reference evidence="1" key="2">
    <citation type="submission" date="2020-06" db="EMBL/GenBank/DDBJ databases">
        <title>Whole Genome Sequence of Bradyrhizobium sp. Strain 323S2.</title>
        <authorList>
            <person name="Bromfield E.S.P."/>
        </authorList>
    </citation>
    <scope>NUCLEOTIDE SEQUENCE [LARGE SCALE GENOMIC DNA]</scope>
    <source>
        <strain evidence="1">323S2</strain>
    </source>
</reference>
<dbReference type="EMBL" id="CP088280">
    <property type="protein sequence ID" value="UGX98236.1"/>
    <property type="molecule type" value="Genomic_DNA"/>
</dbReference>
<sequence>MTSAGDLRHRLGFFRRPVVSDGHGNVEGAFPADPEFSCSADVKVRFGGETVLAARLQGQQTATITVRRSVATLAVTTDWRIQDERDGTIWNIRSGPVDPDDGRMWLEFLCQSGVAT</sequence>
<gene>
    <name evidence="2" type="ORF">G6321_00025165</name>
    <name evidence="1" type="ORF">G6321_43050</name>
</gene>
<dbReference type="RefSeq" id="WP_166341476.1">
    <property type="nucleotide sequence ID" value="NZ_CP088280.1"/>
</dbReference>